<dbReference type="InParanoid" id="A0A4R6QMU4"/>
<dbReference type="OrthoDB" id="547680at2"/>
<dbReference type="AlphaFoldDB" id="A0A4R6QMU4"/>
<organism evidence="1 2">
    <name type="scientific">Roseateles toxinivorans</name>
    <dbReference type="NCBI Taxonomy" id="270368"/>
    <lineage>
        <taxon>Bacteria</taxon>
        <taxon>Pseudomonadati</taxon>
        <taxon>Pseudomonadota</taxon>
        <taxon>Betaproteobacteria</taxon>
        <taxon>Burkholderiales</taxon>
        <taxon>Sphaerotilaceae</taxon>
        <taxon>Roseateles</taxon>
    </lineage>
</organism>
<dbReference type="EMBL" id="SNXS01000002">
    <property type="protein sequence ID" value="TDP72286.1"/>
    <property type="molecule type" value="Genomic_DNA"/>
</dbReference>
<keyword evidence="2" id="KW-1185">Reference proteome</keyword>
<gene>
    <name evidence="1" type="ORF">DES47_10231</name>
</gene>
<accession>A0A4R6QMU4</accession>
<dbReference type="RefSeq" id="WP_133699772.1">
    <property type="nucleotide sequence ID" value="NZ_SNXS01000002.1"/>
</dbReference>
<proteinExistence type="predicted"/>
<comment type="caution">
    <text evidence="1">The sequence shown here is derived from an EMBL/GenBank/DDBJ whole genome shotgun (WGS) entry which is preliminary data.</text>
</comment>
<sequence>MSSSQTRRQCLALLGLAPLGLTLAAEGPGLLVRHMLVDLPSNAPNYELGVLRLLLDKTVPSHGPYRLQALPFMTQGRAFLQLAAGELDLATSISTAQREAQAEALRVCLYRGLLGLRLPIALASRKAELEGVRTLERARRLSIAQVESWPDRRILQANDWPVQTITRRDVYADMLRRGRIDLFALGAIEVYPIVDAQAGLAVLEQWLIAYPAAAYFFISRKRPELAERLRQAWELVLADGSFAALAEQWLGPQLRRARLAERHWLLLRNPELPAATPLRDTRLWHPLVLERLLGTA</sequence>
<dbReference type="Proteomes" id="UP000295361">
    <property type="component" value="Unassembled WGS sequence"/>
</dbReference>
<protein>
    <submittedName>
        <fullName evidence="1">Amino acid ABC transporter substrate-binding protein (PAAT family)</fullName>
    </submittedName>
</protein>
<dbReference type="SUPFAM" id="SSF53850">
    <property type="entry name" value="Periplasmic binding protein-like II"/>
    <property type="match status" value="1"/>
</dbReference>
<evidence type="ECO:0000313" key="2">
    <source>
        <dbReference type="Proteomes" id="UP000295361"/>
    </source>
</evidence>
<reference evidence="1 2" key="1">
    <citation type="submission" date="2019-03" db="EMBL/GenBank/DDBJ databases">
        <title>Genomic Encyclopedia of Type Strains, Phase IV (KMG-IV): sequencing the most valuable type-strain genomes for metagenomic binning, comparative biology and taxonomic classification.</title>
        <authorList>
            <person name="Goeker M."/>
        </authorList>
    </citation>
    <scope>NUCLEOTIDE SEQUENCE [LARGE SCALE GENOMIC DNA]</scope>
    <source>
        <strain evidence="1 2">DSM 16998</strain>
    </source>
</reference>
<name>A0A4R6QMU4_9BURK</name>
<evidence type="ECO:0000313" key="1">
    <source>
        <dbReference type="EMBL" id="TDP72286.1"/>
    </source>
</evidence>